<protein>
    <recommendedName>
        <fullName evidence="4">BRCT domain-containing protein</fullName>
    </recommendedName>
</protein>
<sequence>MHRKHKSTKVPNVKLRPRPAASSSSLRDAIADDNESSFNQIIEDRNRLRDAESDHREAFGPGAAAAAEEEVDGPLTGANFCFTGVTDDKTALAHAAYQLGAKVEGNLTESTTHLIALNPLSFKYECALSLGLYILLPQFLFECIDRWREAQDLNVDALIRKYSLKPLHNLKVGICGIEDRREREHMKSRLKGLGATLVYPMLIQDDVTHLVCGTADRRSSSTLETVYNLRRGKVGQSDERRAADQLKCVRVEWVEDCASVGGRLSEEIYDIWTHRQPPSLAERAQVRTSIPVRSFAECKKRFQNTVLTQQRINERLQREEEEQRRAKLEGQSSREALLKKSLASVAVSKDADKGEGSSKAPSGSSLLRMGRAVEEAKPREPVRPSEQTRNAREQATNALAAKDQSITYNKSLEKGDVDLDTPPTLSSLLIRLDFAPHEAARRTIIQGALLDNGIAQRNILTSSDRSRPAQYCVTSMSGPSVQEWSGYGTPVTVLWLEQCIHYERIIDPSGSSSPAYLRPARTELPVPGAENCLVSLTGFPVEDEEPERSQLSTCLKEMGCKVTGPFSRKNTHLLSAHPGRVDVAGSKERKASEWGIPVVGVDFVERMWTSGVIDPLPTATLPAAVRDNTVMAESLPMAETQEGRMLPPPSASAKRAPSSLCRDITNQTSRPRDEDDLEVTTDQQTDKTTSRAESMETQVKEERPVKVEAAAALDSQPQPQDQEKGTSTPKLERPQARGAPAAPASPQETVDTQASSLAGQSMWATRMEGEVTAFLAARKKAGAATTSPIARQGSGAADMNRSVSGASGSEEVGAIATPSAPGAKRRGKLPPKSRRSASGTAASPAPGSRRGGSTSPIKGSAHEGEEDEAGGEEEPDAAQILLAQRTLAALQAQTKGQGESSTSSTTDSAGSFAHHRPHYPAFGPGDEEEAEEREVDGSIKITYRDPLAERERRRLEDLLEGKGPGAAASGAAAGGKRRREETADGGSVSALVAAGAEESGEQEESSEIVLLGGGGPGSAVDMGVGVAPGRVKETSPSKKRVMARKQPGMGR</sequence>
<evidence type="ECO:0000313" key="5">
    <source>
        <dbReference type="EMBL" id="PWN20143.1"/>
    </source>
</evidence>
<organism evidence="5 6">
    <name type="scientific">Pseudomicrostroma glucosiphilum</name>
    <dbReference type="NCBI Taxonomy" id="1684307"/>
    <lineage>
        <taxon>Eukaryota</taxon>
        <taxon>Fungi</taxon>
        <taxon>Dikarya</taxon>
        <taxon>Basidiomycota</taxon>
        <taxon>Ustilaginomycotina</taxon>
        <taxon>Exobasidiomycetes</taxon>
        <taxon>Microstromatales</taxon>
        <taxon>Microstromatales incertae sedis</taxon>
        <taxon>Pseudomicrostroma</taxon>
    </lineage>
</organism>
<dbReference type="Pfam" id="PF00533">
    <property type="entry name" value="BRCT"/>
    <property type="match status" value="1"/>
</dbReference>
<dbReference type="InterPro" id="IPR001357">
    <property type="entry name" value="BRCT_dom"/>
</dbReference>
<feature type="region of interest" description="Disordered" evidence="3">
    <location>
        <begin position="779"/>
        <end position="1051"/>
    </location>
</feature>
<evidence type="ECO:0000256" key="3">
    <source>
        <dbReference type="SAM" id="MobiDB-lite"/>
    </source>
</evidence>
<dbReference type="PANTHER" id="PTHR13561:SF20">
    <property type="entry name" value="DNA TOPOISOMERASE 2-BINDING PROTEIN 1"/>
    <property type="match status" value="1"/>
</dbReference>
<dbReference type="RefSeq" id="XP_025347303.1">
    <property type="nucleotide sequence ID" value="XM_025495023.1"/>
</dbReference>
<feature type="coiled-coil region" evidence="2">
    <location>
        <begin position="299"/>
        <end position="331"/>
    </location>
</feature>
<dbReference type="GeneID" id="37016757"/>
<dbReference type="SMART" id="SM00292">
    <property type="entry name" value="BRCT"/>
    <property type="match status" value="3"/>
</dbReference>
<feature type="compositionally biased region" description="Basic residues" evidence="3">
    <location>
        <begin position="823"/>
        <end position="835"/>
    </location>
</feature>
<feature type="compositionally biased region" description="Acidic residues" evidence="3">
    <location>
        <begin position="925"/>
        <end position="934"/>
    </location>
</feature>
<dbReference type="InterPro" id="IPR059215">
    <property type="entry name" value="BRCT2_TopBP1-like"/>
</dbReference>
<feature type="compositionally biased region" description="Low complexity" evidence="3">
    <location>
        <begin position="985"/>
        <end position="997"/>
    </location>
</feature>
<dbReference type="PROSITE" id="PS50172">
    <property type="entry name" value="BRCT"/>
    <property type="match status" value="3"/>
</dbReference>
<gene>
    <name evidence="5" type="ORF">BCV69DRAFT_313333</name>
</gene>
<dbReference type="EMBL" id="KZ819329">
    <property type="protein sequence ID" value="PWN20143.1"/>
    <property type="molecule type" value="Genomic_DNA"/>
</dbReference>
<dbReference type="AlphaFoldDB" id="A0A316U717"/>
<dbReference type="STRING" id="1684307.A0A316U717"/>
<feature type="region of interest" description="Disordered" evidence="3">
    <location>
        <begin position="639"/>
        <end position="763"/>
    </location>
</feature>
<feature type="region of interest" description="Disordered" evidence="3">
    <location>
        <begin position="50"/>
        <end position="70"/>
    </location>
</feature>
<dbReference type="InterPro" id="IPR036420">
    <property type="entry name" value="BRCT_dom_sf"/>
</dbReference>
<keyword evidence="2" id="KW-0175">Coiled coil</keyword>
<evidence type="ECO:0000259" key="4">
    <source>
        <dbReference type="PROSITE" id="PS50172"/>
    </source>
</evidence>
<feature type="compositionally biased region" description="Polar residues" evidence="3">
    <location>
        <begin position="715"/>
        <end position="729"/>
    </location>
</feature>
<proteinExistence type="predicted"/>
<feature type="compositionally biased region" description="Basic and acidic residues" evidence="3">
    <location>
        <begin position="371"/>
        <end position="383"/>
    </location>
</feature>
<dbReference type="GO" id="GO:0033314">
    <property type="term" value="P:mitotic DNA replication checkpoint signaling"/>
    <property type="evidence" value="ECO:0007669"/>
    <property type="project" value="TreeGrafter"/>
</dbReference>
<evidence type="ECO:0000313" key="6">
    <source>
        <dbReference type="Proteomes" id="UP000245942"/>
    </source>
</evidence>
<dbReference type="Proteomes" id="UP000245942">
    <property type="component" value="Unassembled WGS sequence"/>
</dbReference>
<feature type="compositionally biased region" description="Low complexity" evidence="3">
    <location>
        <begin position="836"/>
        <end position="848"/>
    </location>
</feature>
<keyword evidence="6" id="KW-1185">Reference proteome</keyword>
<dbReference type="Pfam" id="PF12738">
    <property type="entry name" value="PTCB-BRCT"/>
    <property type="match status" value="1"/>
</dbReference>
<evidence type="ECO:0000256" key="2">
    <source>
        <dbReference type="SAM" id="Coils"/>
    </source>
</evidence>
<dbReference type="CDD" id="cd17731">
    <property type="entry name" value="BRCT_TopBP1_rpt2_like"/>
    <property type="match status" value="1"/>
</dbReference>
<feature type="domain" description="BRCT" evidence="4">
    <location>
        <begin position="162"/>
        <end position="271"/>
    </location>
</feature>
<feature type="region of interest" description="Disordered" evidence="3">
    <location>
        <begin position="348"/>
        <end position="397"/>
    </location>
</feature>
<dbReference type="GO" id="GO:0007095">
    <property type="term" value="P:mitotic G2 DNA damage checkpoint signaling"/>
    <property type="evidence" value="ECO:0007669"/>
    <property type="project" value="TreeGrafter"/>
</dbReference>
<dbReference type="PANTHER" id="PTHR13561">
    <property type="entry name" value="DNA REPLICATION REGULATOR DPB11-RELATED"/>
    <property type="match status" value="1"/>
</dbReference>
<keyword evidence="1" id="KW-0677">Repeat</keyword>
<feature type="region of interest" description="Disordered" evidence="3">
    <location>
        <begin position="1"/>
        <end position="35"/>
    </location>
</feature>
<feature type="domain" description="BRCT" evidence="4">
    <location>
        <begin position="70"/>
        <end position="148"/>
    </location>
</feature>
<feature type="compositionally biased region" description="Polar residues" evidence="3">
    <location>
        <begin position="385"/>
        <end position="397"/>
    </location>
</feature>
<dbReference type="OrthoDB" id="251770at2759"/>
<name>A0A316U717_9BASI</name>
<feature type="compositionally biased region" description="Low complexity" evidence="3">
    <location>
        <begin position="802"/>
        <end position="814"/>
    </location>
</feature>
<feature type="compositionally biased region" description="Acidic residues" evidence="3">
    <location>
        <begin position="864"/>
        <end position="876"/>
    </location>
</feature>
<accession>A0A316U717</accession>
<feature type="compositionally biased region" description="Low complexity" evidence="3">
    <location>
        <begin position="736"/>
        <end position="747"/>
    </location>
</feature>
<feature type="compositionally biased region" description="Basic and acidic residues" evidence="3">
    <location>
        <begin position="942"/>
        <end position="960"/>
    </location>
</feature>
<feature type="compositionally biased region" description="Basic and acidic residues" evidence="3">
    <location>
        <begin position="684"/>
        <end position="706"/>
    </location>
</feature>
<dbReference type="SUPFAM" id="SSF52113">
    <property type="entry name" value="BRCT domain"/>
    <property type="match status" value="3"/>
</dbReference>
<dbReference type="Gene3D" id="3.40.50.10190">
    <property type="entry name" value="BRCT domain"/>
    <property type="match status" value="3"/>
</dbReference>
<feature type="compositionally biased region" description="Polar residues" evidence="3">
    <location>
        <begin position="748"/>
        <end position="763"/>
    </location>
</feature>
<reference evidence="5 6" key="1">
    <citation type="journal article" date="2018" name="Mol. Biol. Evol.">
        <title>Broad Genomic Sampling Reveals a Smut Pathogenic Ancestry of the Fungal Clade Ustilaginomycotina.</title>
        <authorList>
            <person name="Kijpornyongpan T."/>
            <person name="Mondo S.J."/>
            <person name="Barry K."/>
            <person name="Sandor L."/>
            <person name="Lee J."/>
            <person name="Lipzen A."/>
            <person name="Pangilinan J."/>
            <person name="LaButti K."/>
            <person name="Hainaut M."/>
            <person name="Henrissat B."/>
            <person name="Grigoriev I.V."/>
            <person name="Spatafora J.W."/>
            <person name="Aime M.C."/>
        </authorList>
    </citation>
    <scope>NUCLEOTIDE SEQUENCE [LARGE SCALE GENOMIC DNA]</scope>
    <source>
        <strain evidence="5 6">MCA 4718</strain>
    </source>
</reference>
<dbReference type="GO" id="GO:0006270">
    <property type="term" value="P:DNA replication initiation"/>
    <property type="evidence" value="ECO:0007669"/>
    <property type="project" value="TreeGrafter"/>
</dbReference>
<feature type="domain" description="BRCT" evidence="4">
    <location>
        <begin position="530"/>
        <end position="608"/>
    </location>
</feature>
<evidence type="ECO:0000256" key="1">
    <source>
        <dbReference type="ARBA" id="ARBA00022737"/>
    </source>
</evidence>
<feature type="compositionally biased region" description="Low complexity" evidence="3">
    <location>
        <begin position="18"/>
        <end position="27"/>
    </location>
</feature>
<feature type="compositionally biased region" description="Low complexity" evidence="3">
    <location>
        <begin position="877"/>
        <end position="893"/>
    </location>
</feature>